<evidence type="ECO:0000256" key="2">
    <source>
        <dbReference type="ARBA" id="ARBA00022741"/>
    </source>
</evidence>
<dbReference type="GO" id="GO:0005524">
    <property type="term" value="F:ATP binding"/>
    <property type="evidence" value="ECO:0007669"/>
    <property type="project" value="UniProtKB-UniRule"/>
</dbReference>
<dbReference type="Gene3D" id="3.90.320.10">
    <property type="match status" value="1"/>
</dbReference>
<evidence type="ECO:0000256" key="4">
    <source>
        <dbReference type="ARBA" id="ARBA00022801"/>
    </source>
</evidence>
<protein>
    <recommendedName>
        <fullName evidence="12">DNA 3'-5' helicase</fullName>
        <ecNumber evidence="12">5.6.2.4</ecNumber>
    </recommendedName>
    <alternativeName>
        <fullName evidence="13">DNA 3'-5' helicase II</fullName>
    </alternativeName>
</protein>
<keyword evidence="19" id="KW-1185">Reference proteome</keyword>
<dbReference type="SUPFAM" id="SSF52980">
    <property type="entry name" value="Restriction endonuclease-like"/>
    <property type="match status" value="1"/>
</dbReference>
<dbReference type="GO" id="GO:0004527">
    <property type="term" value="F:exonuclease activity"/>
    <property type="evidence" value="ECO:0007669"/>
    <property type="project" value="UniProtKB-KW"/>
</dbReference>
<dbReference type="InterPro" id="IPR014016">
    <property type="entry name" value="UvrD-like_ATP-bd"/>
</dbReference>
<evidence type="ECO:0000256" key="6">
    <source>
        <dbReference type="ARBA" id="ARBA00022839"/>
    </source>
</evidence>
<dbReference type="RefSeq" id="WP_169453206.1">
    <property type="nucleotide sequence ID" value="NZ_CP051774.1"/>
</dbReference>
<feature type="domain" description="UvrD-like helicase ATP-binding" evidence="17">
    <location>
        <begin position="1"/>
        <end position="436"/>
    </location>
</feature>
<reference evidence="18 19" key="1">
    <citation type="submission" date="2020-04" db="EMBL/GenBank/DDBJ databases">
        <title>Luteolibacter sp. G-1-1-1 isolated from soil.</title>
        <authorList>
            <person name="Dahal R.H."/>
        </authorList>
    </citation>
    <scope>NUCLEOTIDE SEQUENCE [LARGE SCALE GENOMIC DNA]</scope>
    <source>
        <strain evidence="18 19">G-1-1-1</strain>
    </source>
</reference>
<dbReference type="InterPro" id="IPR000212">
    <property type="entry name" value="DNA_helicase_UvrD/REP"/>
</dbReference>
<keyword evidence="4 15" id="KW-0378">Hydrolase</keyword>
<dbReference type="PANTHER" id="PTHR11070">
    <property type="entry name" value="UVRD / RECB / PCRA DNA HELICASE FAMILY MEMBER"/>
    <property type="match status" value="1"/>
</dbReference>
<dbReference type="EC" id="5.6.2.4" evidence="12"/>
<dbReference type="InterPro" id="IPR011604">
    <property type="entry name" value="PDDEXK-like_dom_sf"/>
</dbReference>
<evidence type="ECO:0000256" key="11">
    <source>
        <dbReference type="ARBA" id="ARBA00034617"/>
    </source>
</evidence>
<feature type="compositionally biased region" description="Low complexity" evidence="16">
    <location>
        <begin position="832"/>
        <end position="845"/>
    </location>
</feature>
<evidence type="ECO:0000256" key="1">
    <source>
        <dbReference type="ARBA" id="ARBA00022722"/>
    </source>
</evidence>
<evidence type="ECO:0000256" key="8">
    <source>
        <dbReference type="ARBA" id="ARBA00023125"/>
    </source>
</evidence>
<keyword evidence="2 15" id="KW-0547">Nucleotide-binding</keyword>
<keyword evidence="5 15" id="KW-0347">Helicase</keyword>
<evidence type="ECO:0000256" key="14">
    <source>
        <dbReference type="ARBA" id="ARBA00048988"/>
    </source>
</evidence>
<name>A0A858RE38_9BACT</name>
<keyword evidence="9" id="KW-0234">DNA repair</keyword>
<dbReference type="EMBL" id="CP051774">
    <property type="protein sequence ID" value="QJE94985.1"/>
    <property type="molecule type" value="Genomic_DNA"/>
</dbReference>
<dbReference type="Pfam" id="PF00580">
    <property type="entry name" value="UvrD-helicase"/>
    <property type="match status" value="1"/>
</dbReference>
<evidence type="ECO:0000256" key="3">
    <source>
        <dbReference type="ARBA" id="ARBA00022763"/>
    </source>
</evidence>
<evidence type="ECO:0000256" key="13">
    <source>
        <dbReference type="ARBA" id="ARBA00034923"/>
    </source>
</evidence>
<dbReference type="AlphaFoldDB" id="A0A858RE38"/>
<dbReference type="InterPro" id="IPR011335">
    <property type="entry name" value="Restrct_endonuc-II-like"/>
</dbReference>
<evidence type="ECO:0000313" key="19">
    <source>
        <dbReference type="Proteomes" id="UP000501812"/>
    </source>
</evidence>
<evidence type="ECO:0000259" key="17">
    <source>
        <dbReference type="PROSITE" id="PS51198"/>
    </source>
</evidence>
<evidence type="ECO:0000256" key="7">
    <source>
        <dbReference type="ARBA" id="ARBA00022840"/>
    </source>
</evidence>
<dbReference type="GO" id="GO:0043138">
    <property type="term" value="F:3'-5' DNA helicase activity"/>
    <property type="evidence" value="ECO:0007669"/>
    <property type="project" value="UniProtKB-EC"/>
</dbReference>
<organism evidence="18 19">
    <name type="scientific">Luteolibacter luteus</name>
    <dbReference type="NCBI Taxonomy" id="2728835"/>
    <lineage>
        <taxon>Bacteria</taxon>
        <taxon>Pseudomonadati</taxon>
        <taxon>Verrucomicrobiota</taxon>
        <taxon>Verrucomicrobiia</taxon>
        <taxon>Verrucomicrobiales</taxon>
        <taxon>Verrucomicrobiaceae</taxon>
        <taxon>Luteolibacter</taxon>
    </lineage>
</organism>
<keyword evidence="3" id="KW-0227">DNA damage</keyword>
<dbReference type="InterPro" id="IPR038726">
    <property type="entry name" value="PDDEXK_AddAB-type"/>
</dbReference>
<gene>
    <name evidence="18" type="ORF">HHL09_04055</name>
</gene>
<evidence type="ECO:0000256" key="10">
    <source>
        <dbReference type="ARBA" id="ARBA00023235"/>
    </source>
</evidence>
<evidence type="ECO:0000256" key="5">
    <source>
        <dbReference type="ARBA" id="ARBA00022806"/>
    </source>
</evidence>
<dbReference type="SUPFAM" id="SSF52540">
    <property type="entry name" value="P-loop containing nucleoside triphosphate hydrolases"/>
    <property type="match status" value="1"/>
</dbReference>
<comment type="catalytic activity">
    <reaction evidence="14">
        <text>ATP + H2O = ADP + phosphate + H(+)</text>
        <dbReference type="Rhea" id="RHEA:13065"/>
        <dbReference type="ChEBI" id="CHEBI:15377"/>
        <dbReference type="ChEBI" id="CHEBI:15378"/>
        <dbReference type="ChEBI" id="CHEBI:30616"/>
        <dbReference type="ChEBI" id="CHEBI:43474"/>
        <dbReference type="ChEBI" id="CHEBI:456216"/>
        <dbReference type="EC" id="5.6.2.4"/>
    </reaction>
</comment>
<keyword evidence="7 15" id="KW-0067">ATP-binding</keyword>
<proteinExistence type="predicted"/>
<dbReference type="Proteomes" id="UP000501812">
    <property type="component" value="Chromosome"/>
</dbReference>
<evidence type="ECO:0000256" key="9">
    <source>
        <dbReference type="ARBA" id="ARBA00023204"/>
    </source>
</evidence>
<comment type="catalytic activity">
    <reaction evidence="11">
        <text>Couples ATP hydrolysis with the unwinding of duplex DNA by translocating in the 3'-5' direction.</text>
        <dbReference type="EC" id="5.6.2.4"/>
    </reaction>
</comment>
<dbReference type="PANTHER" id="PTHR11070:SF2">
    <property type="entry name" value="ATP-DEPENDENT DNA HELICASE SRS2"/>
    <property type="match status" value="1"/>
</dbReference>
<evidence type="ECO:0000256" key="16">
    <source>
        <dbReference type="SAM" id="MobiDB-lite"/>
    </source>
</evidence>
<keyword evidence="8" id="KW-0238">DNA-binding</keyword>
<dbReference type="PROSITE" id="PS51198">
    <property type="entry name" value="UVRD_HELICASE_ATP_BIND"/>
    <property type="match status" value="1"/>
</dbReference>
<feature type="region of interest" description="Disordered" evidence="16">
    <location>
        <begin position="821"/>
        <end position="845"/>
    </location>
</feature>
<dbReference type="GO" id="GO:0000725">
    <property type="term" value="P:recombinational repair"/>
    <property type="evidence" value="ECO:0007669"/>
    <property type="project" value="TreeGrafter"/>
</dbReference>
<dbReference type="Pfam" id="PF12705">
    <property type="entry name" value="PDDEXK_1"/>
    <property type="match status" value="1"/>
</dbReference>
<evidence type="ECO:0000256" key="12">
    <source>
        <dbReference type="ARBA" id="ARBA00034808"/>
    </source>
</evidence>
<keyword evidence="10" id="KW-0413">Isomerase</keyword>
<keyword evidence="1" id="KW-0540">Nuclease</keyword>
<evidence type="ECO:0000313" key="18">
    <source>
        <dbReference type="EMBL" id="QJE94985.1"/>
    </source>
</evidence>
<dbReference type="GO" id="GO:0003677">
    <property type="term" value="F:DNA binding"/>
    <property type="evidence" value="ECO:0007669"/>
    <property type="project" value="UniProtKB-KW"/>
</dbReference>
<feature type="binding site" evidence="15">
    <location>
        <begin position="4"/>
        <end position="11"/>
    </location>
    <ligand>
        <name>ATP</name>
        <dbReference type="ChEBI" id="CHEBI:30616"/>
    </ligand>
</feature>
<dbReference type="Gene3D" id="3.40.50.300">
    <property type="entry name" value="P-loop containing nucleotide triphosphate hydrolases"/>
    <property type="match status" value="3"/>
</dbReference>
<keyword evidence="6" id="KW-0269">Exonuclease</keyword>
<accession>A0A858RE38</accession>
<dbReference type="KEGG" id="luo:HHL09_04055"/>
<evidence type="ECO:0000256" key="15">
    <source>
        <dbReference type="PROSITE-ProRule" id="PRU00560"/>
    </source>
</evidence>
<dbReference type="InterPro" id="IPR014017">
    <property type="entry name" value="DNA_helicase_UvrD-like_C"/>
</dbReference>
<dbReference type="InterPro" id="IPR027417">
    <property type="entry name" value="P-loop_NTPase"/>
</dbReference>
<dbReference type="GO" id="GO:0005829">
    <property type="term" value="C:cytosol"/>
    <property type="evidence" value="ECO:0007669"/>
    <property type="project" value="TreeGrafter"/>
</dbReference>
<dbReference type="Pfam" id="PF13361">
    <property type="entry name" value="UvrD_C"/>
    <property type="match status" value="1"/>
</dbReference>
<sequence length="990" mass="109554">MILASAGSGKTFQLGNRVIGLVGAKQVDPARIVALTFTRKAAGEFADSVLSKLAECAVDPAKARQLCQQIGEDFEVAPALARVVKALPTFQLGTMDSFFARVVRGFQYELGLTGGTFELIEGPRQEAAVSDILAEVLSDAIEHGDASDFLHAFRRATLGKQGQGVLADVEKFLGSWHGLWKSGITPNGWGARNLFPLLPDVDAWEENKRGIIAKLRDGEGNEPILKLLDFFELHTVGSGKVAKAGVTFDRFVSEIKNGGDIEIPYRKSLIRVSGKAAETWRELFHLLAGCELAAAVARTRAVADLVGSLDRECERRLRRRGMLGFDDVKVLMGRWTGDEEARIRREAVDFRLDARYDHWLLDEFQDTSRAEWNGMVPLLDEAASREDGTLFVVGDRKQAIYGWRGGDVSLFDEIQQRYGTNDHLKVHTMPESWRSCPAVLDLVNRVCGDIETIRELFGDEVAGIWQWEDHYSAKPNLSGEAKVEIVAKDDRDDHLVNLLHSVGIGSRSLTCGVLVRTNDQVRSTAALLREHGFDVIEEGRRQPVADNAPGVVLFHLIRWLADPADPYAREVIAMSPVSSVIQERFGMAWQAAWEGLLKIAQQKGYAAMAEQLVEPLWADLSEFSRSRAGDVIGALAEFDASGTNTPREAVRWIGDLEIPQSPGAAAVQVLTIHKSKGLGFDVVVLPLVEDTQVPDLGDFRVARGEDHGGPWVLETPAGWVRSLIPALSKAEAAWSDAQRYEAMCVQYVALTRAKRGLYVLLPEVPKSRNDPHAWTSPANWIARSAGDSPGPVIFQSGEPDWWREIPARHLPTSAELPVLAQASPKRQRITPSGAKADSLSSSRSGRSFGNDLHAVFETIGWLDDATPQLPKTAAGKLVRDLLEKPSIREVFERRDRSAELHREQAVEAISDDRWISGIIDRLHVFRDPLGLPERIEVIDFKTDDVAKPEQLAERYRGQMEAYRKIIATAFGGAPVICRILSTKLRRWVDF</sequence>